<reference evidence="2" key="1">
    <citation type="submission" date="2021-01" db="EMBL/GenBank/DDBJ databases">
        <authorList>
            <person name="Corre E."/>
            <person name="Pelletier E."/>
            <person name="Niang G."/>
            <person name="Scheremetjew M."/>
            <person name="Finn R."/>
            <person name="Kale V."/>
            <person name="Holt S."/>
            <person name="Cochrane G."/>
            <person name="Meng A."/>
            <person name="Brown T."/>
            <person name="Cohen L."/>
        </authorList>
    </citation>
    <scope>NUCLEOTIDE SEQUENCE</scope>
    <source>
        <strain evidence="2">CCMP281</strain>
    </source>
</reference>
<name>A0A7S3AKQ5_9EUKA</name>
<feature type="region of interest" description="Disordered" evidence="1">
    <location>
        <begin position="82"/>
        <end position="118"/>
    </location>
</feature>
<dbReference type="EMBL" id="HBHX01015529">
    <property type="protein sequence ID" value="CAE0108035.1"/>
    <property type="molecule type" value="Transcribed_RNA"/>
</dbReference>
<sequence length="118" mass="12974">MSAKQVSEELLRRMRGNGGDGVQHRLGEVANRSNCNIKDCRNLNAIFGCSKIHLCSPECYSAHVYDHAELAGKRYATFKEISRFKDKKSNPKKGRPKAAAPPPAAAPPAAARRTQRPT</sequence>
<evidence type="ECO:0000256" key="1">
    <source>
        <dbReference type="SAM" id="MobiDB-lite"/>
    </source>
</evidence>
<gene>
    <name evidence="2" type="ORF">HERI1096_LOCUS8695</name>
</gene>
<evidence type="ECO:0000313" key="2">
    <source>
        <dbReference type="EMBL" id="CAE0108035.1"/>
    </source>
</evidence>
<organism evidence="2">
    <name type="scientific">Haptolina ericina</name>
    <dbReference type="NCBI Taxonomy" id="156174"/>
    <lineage>
        <taxon>Eukaryota</taxon>
        <taxon>Haptista</taxon>
        <taxon>Haptophyta</taxon>
        <taxon>Prymnesiophyceae</taxon>
        <taxon>Prymnesiales</taxon>
        <taxon>Prymnesiaceae</taxon>
        <taxon>Haptolina</taxon>
    </lineage>
</organism>
<dbReference type="AlphaFoldDB" id="A0A7S3AKQ5"/>
<accession>A0A7S3AKQ5</accession>
<protein>
    <submittedName>
        <fullName evidence="2">Uncharacterized protein</fullName>
    </submittedName>
</protein>
<proteinExistence type="predicted"/>